<evidence type="ECO:0000256" key="1">
    <source>
        <dbReference type="ARBA" id="ARBA00023122"/>
    </source>
</evidence>
<dbReference type="InterPro" id="IPR051257">
    <property type="entry name" value="Diverse_CBS-Domain"/>
</dbReference>
<protein>
    <submittedName>
        <fullName evidence="4">CBS domain-containing protein</fullName>
    </submittedName>
</protein>
<dbReference type="Gene3D" id="3.10.580.10">
    <property type="entry name" value="CBS-domain"/>
    <property type="match status" value="1"/>
</dbReference>
<evidence type="ECO:0000313" key="5">
    <source>
        <dbReference type="Proteomes" id="UP001295463"/>
    </source>
</evidence>
<keyword evidence="1 2" id="KW-0129">CBS domain</keyword>
<dbReference type="PANTHER" id="PTHR43080">
    <property type="entry name" value="CBS DOMAIN-CONTAINING PROTEIN CBSX3, MITOCHONDRIAL"/>
    <property type="match status" value="1"/>
</dbReference>
<evidence type="ECO:0000256" key="2">
    <source>
        <dbReference type="PROSITE-ProRule" id="PRU00703"/>
    </source>
</evidence>
<dbReference type="EMBL" id="OW150024">
    <property type="protein sequence ID" value="CAH2030881.1"/>
    <property type="molecule type" value="Genomic_DNA"/>
</dbReference>
<dbReference type="InterPro" id="IPR000644">
    <property type="entry name" value="CBS_dom"/>
</dbReference>
<gene>
    <name evidence="4" type="ORF">GEAMG1_1067</name>
</gene>
<dbReference type="CDD" id="cd05401">
    <property type="entry name" value="NT_GlnE_GlnD_like"/>
    <property type="match status" value="1"/>
</dbReference>
<evidence type="ECO:0000313" key="4">
    <source>
        <dbReference type="EMBL" id="CAH2030881.1"/>
    </source>
</evidence>
<dbReference type="Pfam" id="PF00571">
    <property type="entry name" value="CBS"/>
    <property type="match status" value="2"/>
</dbReference>
<dbReference type="Proteomes" id="UP001295463">
    <property type="component" value="Chromosome"/>
</dbReference>
<accession>A0ABM9D8K9</accession>
<dbReference type="PROSITE" id="PS51371">
    <property type="entry name" value="CBS"/>
    <property type="match status" value="2"/>
</dbReference>
<reference evidence="4 5" key="1">
    <citation type="submission" date="2022-03" db="EMBL/GenBank/DDBJ databases">
        <authorList>
            <person name="Koch H."/>
        </authorList>
    </citation>
    <scope>NUCLEOTIDE SEQUENCE [LARGE SCALE GENOMIC DNA]</scope>
    <source>
        <strain evidence="4 5">G1</strain>
    </source>
</reference>
<organism evidence="4 5">
    <name type="scientific">Trichlorobacter ammonificans</name>
    <dbReference type="NCBI Taxonomy" id="2916410"/>
    <lineage>
        <taxon>Bacteria</taxon>
        <taxon>Pseudomonadati</taxon>
        <taxon>Thermodesulfobacteriota</taxon>
        <taxon>Desulfuromonadia</taxon>
        <taxon>Geobacterales</taxon>
        <taxon>Geobacteraceae</taxon>
        <taxon>Trichlorobacter</taxon>
    </lineage>
</organism>
<dbReference type="SUPFAM" id="SSF54631">
    <property type="entry name" value="CBS-domain pair"/>
    <property type="match status" value="1"/>
</dbReference>
<proteinExistence type="predicted"/>
<dbReference type="Pfam" id="PF03445">
    <property type="entry name" value="DUF294"/>
    <property type="match status" value="1"/>
</dbReference>
<dbReference type="InterPro" id="IPR046342">
    <property type="entry name" value="CBS_dom_sf"/>
</dbReference>
<keyword evidence="5" id="KW-1185">Reference proteome</keyword>
<feature type="domain" description="CBS" evidence="3">
    <location>
        <begin position="85"/>
        <end position="142"/>
    </location>
</feature>
<dbReference type="Pfam" id="PF10335">
    <property type="entry name" value="DUF294_C"/>
    <property type="match status" value="1"/>
</dbReference>
<dbReference type="PANTHER" id="PTHR43080:SF2">
    <property type="entry name" value="CBS DOMAIN-CONTAINING PROTEIN"/>
    <property type="match status" value="1"/>
</dbReference>
<sequence length="485" mass="54595">MPGSIPHEDSFYFIRAGTLCSRTPVTCPPETSVVELARLMQRHNITGVIVVDRELPQGVVTLRDLRNLVATAPESLLQRSVADIMHPGLITIREQDYLFKAIFTMAKHRIHRLVVTDDSGTITGLLTNTDLLRIQTRCPLYLSQEIETCESFEQLRGIGGRMTEMLQYAISTGADPHSLISLIAHFNDELTMRVIALLDLLEGVRLPEGAAFLALGSDGRGEQTLRTDQDSALVYVDDLPPERMPQMERFASRLVASLEYLGVPRCPGNTMATNPQWRHSLSEWKVLLNGWISTPLPDNMVNFGMFQDMRVIHGDCALQQELREHVIAVSHQTALFFPYMARNIVRFKPPLGMFGQIKTDSEGEHKGTFDLKKGGIFTLTLGVSLLALEQGIMGGNTWEKIERLRQQGKLAASDLDAAEDAFSFLLNLRLRRQFAAMKEGRKPDNRIDPLQLSKREREQLKQAFKGVNQIIQLLKGHFQLDLIRT</sequence>
<dbReference type="InterPro" id="IPR005105">
    <property type="entry name" value="GlnD_Uridyltrans_N"/>
</dbReference>
<dbReference type="RefSeq" id="WP_305731751.1">
    <property type="nucleotide sequence ID" value="NZ_OW150024.1"/>
</dbReference>
<dbReference type="InterPro" id="IPR018821">
    <property type="entry name" value="DUF294_put_nucleoTrafse_sb-bd"/>
</dbReference>
<feature type="domain" description="CBS" evidence="3">
    <location>
        <begin position="20"/>
        <end position="76"/>
    </location>
</feature>
<evidence type="ECO:0000259" key="3">
    <source>
        <dbReference type="PROSITE" id="PS51371"/>
    </source>
</evidence>
<name>A0ABM9D8K9_9BACT</name>
<dbReference type="SMART" id="SM00116">
    <property type="entry name" value="CBS"/>
    <property type="match status" value="2"/>
</dbReference>